<evidence type="ECO:0000313" key="2">
    <source>
        <dbReference type="EMBL" id="RKP19296.1"/>
    </source>
</evidence>
<evidence type="ECO:0000256" key="1">
    <source>
        <dbReference type="SAM" id="Phobius"/>
    </source>
</evidence>
<dbReference type="Proteomes" id="UP000281549">
    <property type="component" value="Unassembled WGS sequence"/>
</dbReference>
<name>A0A4P9YIA1_ROZAC</name>
<sequence length="274" mass="30952">MNKKLALFDTRKKEINNELGVMTGRVEINTNSIEIIHSNGAIVTAMPTFNNLNSDLNPSRIESIKFSVQKNGTKIKLLSFLALALAALIFLSQNIDSTLIYLNEMKEVFVQSVHLDFHMIFSTVISTIKFPIIPYLIISCFLNFLFLSKKLKTERADVIPIIIRSFDVVNYFKETDIIPVQTSTPFGCLIFEPIVPLYNCMPLSVIDPSPFTLKHSPVALQFSHHYSIAENSLDAHQFTRSTSFTSLMTQLTESLANFHQQNEYVPAVINSAKK</sequence>
<evidence type="ECO:0000313" key="3">
    <source>
        <dbReference type="Proteomes" id="UP000281549"/>
    </source>
</evidence>
<dbReference type="AlphaFoldDB" id="A0A4P9YIA1"/>
<feature type="transmembrane region" description="Helical" evidence="1">
    <location>
        <begin position="75"/>
        <end position="95"/>
    </location>
</feature>
<feature type="transmembrane region" description="Helical" evidence="1">
    <location>
        <begin position="119"/>
        <end position="146"/>
    </location>
</feature>
<keyword evidence="1" id="KW-1133">Transmembrane helix</keyword>
<keyword evidence="1" id="KW-0472">Membrane</keyword>
<organism evidence="2 3">
    <name type="scientific">Rozella allomycis (strain CSF55)</name>
    <dbReference type="NCBI Taxonomy" id="988480"/>
    <lineage>
        <taxon>Eukaryota</taxon>
        <taxon>Fungi</taxon>
        <taxon>Fungi incertae sedis</taxon>
        <taxon>Cryptomycota</taxon>
        <taxon>Cryptomycota incertae sedis</taxon>
        <taxon>Rozella</taxon>
    </lineage>
</organism>
<accession>A0A4P9YIA1</accession>
<gene>
    <name evidence="2" type="ORF">ROZALSC1DRAFT_22412</name>
</gene>
<dbReference type="EMBL" id="ML005252">
    <property type="protein sequence ID" value="RKP19296.1"/>
    <property type="molecule type" value="Genomic_DNA"/>
</dbReference>
<proteinExistence type="predicted"/>
<reference evidence="3" key="1">
    <citation type="journal article" date="2018" name="Nat. Microbiol.">
        <title>Leveraging single-cell genomics to expand the fungal tree of life.</title>
        <authorList>
            <person name="Ahrendt S.R."/>
            <person name="Quandt C.A."/>
            <person name="Ciobanu D."/>
            <person name="Clum A."/>
            <person name="Salamov A."/>
            <person name="Andreopoulos B."/>
            <person name="Cheng J.F."/>
            <person name="Woyke T."/>
            <person name="Pelin A."/>
            <person name="Henrissat B."/>
            <person name="Reynolds N.K."/>
            <person name="Benny G.L."/>
            <person name="Smith M.E."/>
            <person name="James T.Y."/>
            <person name="Grigoriev I.V."/>
        </authorList>
    </citation>
    <scope>NUCLEOTIDE SEQUENCE [LARGE SCALE GENOMIC DNA]</scope>
    <source>
        <strain evidence="3">CSF55</strain>
    </source>
</reference>
<keyword evidence="1" id="KW-0812">Transmembrane</keyword>
<protein>
    <submittedName>
        <fullName evidence="2">Uncharacterized protein</fullName>
    </submittedName>
</protein>